<dbReference type="Pfam" id="PF00535">
    <property type="entry name" value="Glycos_transf_2"/>
    <property type="match status" value="1"/>
</dbReference>
<dbReference type="Gene3D" id="3.90.550.10">
    <property type="entry name" value="Spore Coat Polysaccharide Biosynthesis Protein SpsA, Chain A"/>
    <property type="match status" value="1"/>
</dbReference>
<dbReference type="EMBL" id="UGVI01000001">
    <property type="protein sequence ID" value="SUE14427.1"/>
    <property type="molecule type" value="Genomic_DNA"/>
</dbReference>
<keyword evidence="3" id="KW-0808">Transferase</keyword>
<organism evidence="3 4">
    <name type="scientific">Rhodococcus gordoniae</name>
    <dbReference type="NCBI Taxonomy" id="223392"/>
    <lineage>
        <taxon>Bacteria</taxon>
        <taxon>Bacillati</taxon>
        <taxon>Actinomycetota</taxon>
        <taxon>Actinomycetes</taxon>
        <taxon>Mycobacteriales</taxon>
        <taxon>Nocardiaceae</taxon>
        <taxon>Rhodococcus</taxon>
    </lineage>
</organism>
<evidence type="ECO:0000256" key="1">
    <source>
        <dbReference type="SAM" id="Phobius"/>
    </source>
</evidence>
<sequence length="406" mass="42354">MVGDERDTVLTGLSRGPAPTPWERLVSGGALVASYGAAVAVANRFALPRLAPGPVVDEQVTVVVPARDEAPRIGAIVSDLRAQRGLRALRVIVFDDDSSDGTADLAAAAAEGDERITVVRSTDPPAAGWTGKAAACAAAVTHAGSVVDEGVVLFVDADVRLAPDALAAAVTLLRRRNAALVSPFPYQRTGSALERLVQPLLFWSWFSLLPVAVSHRTRRPSMAVACGQFLVFDARAYAAIGGHAAVAASPTEDLDLARALRRTGERTTVAAAGRLASCRMYDGPRALVGGYTRWLWSAFGSPAGAAAVVALYLVAYLVPPAASLLGDARTRRWGLAGTAAGVLSRLLARTTERGGRRHPDAPDRLAGDLLDAAAHPASILAFGALTASSIRARRSGRASWKARTLP</sequence>
<dbReference type="PANTHER" id="PTHR43646:SF3">
    <property type="entry name" value="SLR1566 PROTEIN"/>
    <property type="match status" value="1"/>
</dbReference>
<protein>
    <submittedName>
        <fullName evidence="3">Glycosyltransferase</fullName>
        <ecNumber evidence="3">2.4.-.-</ecNumber>
    </submittedName>
</protein>
<name>A0A379LWL1_9NOCA</name>
<dbReference type="SUPFAM" id="SSF53448">
    <property type="entry name" value="Nucleotide-diphospho-sugar transferases"/>
    <property type="match status" value="1"/>
</dbReference>
<dbReference type="InterPro" id="IPR029044">
    <property type="entry name" value="Nucleotide-diphossugar_trans"/>
</dbReference>
<keyword evidence="1" id="KW-0472">Membrane</keyword>
<keyword evidence="4" id="KW-1185">Reference proteome</keyword>
<dbReference type="RefSeq" id="WP_084421728.1">
    <property type="nucleotide sequence ID" value="NZ_LPZN01000023.1"/>
</dbReference>
<reference evidence="3 4" key="1">
    <citation type="submission" date="2018-06" db="EMBL/GenBank/DDBJ databases">
        <authorList>
            <consortium name="Pathogen Informatics"/>
            <person name="Doyle S."/>
        </authorList>
    </citation>
    <scope>NUCLEOTIDE SEQUENCE [LARGE SCALE GENOMIC DNA]</scope>
    <source>
        <strain evidence="3 4">NCTC13296</strain>
    </source>
</reference>
<keyword evidence="3" id="KW-0328">Glycosyltransferase</keyword>
<keyword evidence="1" id="KW-0812">Transmembrane</keyword>
<dbReference type="EC" id="2.4.-.-" evidence="3"/>
<gene>
    <name evidence="3" type="ORF">NCTC13296_01267</name>
</gene>
<dbReference type="Proteomes" id="UP000254569">
    <property type="component" value="Unassembled WGS sequence"/>
</dbReference>
<proteinExistence type="predicted"/>
<dbReference type="OrthoDB" id="9806525at2"/>
<feature type="domain" description="Glycosyltransferase 2-like" evidence="2">
    <location>
        <begin position="61"/>
        <end position="237"/>
    </location>
</feature>
<dbReference type="InterPro" id="IPR001173">
    <property type="entry name" value="Glyco_trans_2-like"/>
</dbReference>
<dbReference type="PANTHER" id="PTHR43646">
    <property type="entry name" value="GLYCOSYLTRANSFERASE"/>
    <property type="match status" value="1"/>
</dbReference>
<evidence type="ECO:0000313" key="4">
    <source>
        <dbReference type="Proteomes" id="UP000254569"/>
    </source>
</evidence>
<evidence type="ECO:0000313" key="3">
    <source>
        <dbReference type="EMBL" id="SUE14427.1"/>
    </source>
</evidence>
<accession>A0A379LWL1</accession>
<dbReference type="GO" id="GO:0016757">
    <property type="term" value="F:glycosyltransferase activity"/>
    <property type="evidence" value="ECO:0007669"/>
    <property type="project" value="UniProtKB-KW"/>
</dbReference>
<evidence type="ECO:0000259" key="2">
    <source>
        <dbReference type="Pfam" id="PF00535"/>
    </source>
</evidence>
<feature type="transmembrane region" description="Helical" evidence="1">
    <location>
        <begin position="294"/>
        <end position="318"/>
    </location>
</feature>
<keyword evidence="1" id="KW-1133">Transmembrane helix</keyword>
<dbReference type="AlphaFoldDB" id="A0A379LWL1"/>